<dbReference type="PANTHER" id="PTHR47506">
    <property type="entry name" value="TRANSCRIPTIONAL REGULATORY PROTEIN"/>
    <property type="match status" value="1"/>
</dbReference>
<keyword evidence="2 4" id="KW-0238">DNA-binding</keyword>
<dbReference type="Proteomes" id="UP000334380">
    <property type="component" value="Unassembled WGS sequence"/>
</dbReference>
<evidence type="ECO:0000313" key="6">
    <source>
        <dbReference type="EMBL" id="VVE30596.1"/>
    </source>
</evidence>
<evidence type="ECO:0000256" key="3">
    <source>
        <dbReference type="ARBA" id="ARBA00023163"/>
    </source>
</evidence>
<name>A0A5E4X2Y9_9BURK</name>
<feature type="domain" description="HTH tetR-type" evidence="5">
    <location>
        <begin position="14"/>
        <end position="74"/>
    </location>
</feature>
<dbReference type="GO" id="GO:0003677">
    <property type="term" value="F:DNA binding"/>
    <property type="evidence" value="ECO:0007669"/>
    <property type="project" value="UniProtKB-UniRule"/>
</dbReference>
<evidence type="ECO:0000259" key="5">
    <source>
        <dbReference type="PROSITE" id="PS50977"/>
    </source>
</evidence>
<dbReference type="AlphaFoldDB" id="A0A5E4X2Y9"/>
<organism evidence="6 7">
    <name type="scientific">Pandoraea terrigena</name>
    <dbReference type="NCBI Taxonomy" id="2508292"/>
    <lineage>
        <taxon>Bacteria</taxon>
        <taxon>Pseudomonadati</taxon>
        <taxon>Pseudomonadota</taxon>
        <taxon>Betaproteobacteria</taxon>
        <taxon>Burkholderiales</taxon>
        <taxon>Burkholderiaceae</taxon>
        <taxon>Pandoraea</taxon>
    </lineage>
</organism>
<dbReference type="Gene3D" id="1.10.357.10">
    <property type="entry name" value="Tetracycline Repressor, domain 2"/>
    <property type="match status" value="1"/>
</dbReference>
<dbReference type="EMBL" id="CABPRU010000010">
    <property type="protein sequence ID" value="VVE30596.1"/>
    <property type="molecule type" value="Genomic_DNA"/>
</dbReference>
<dbReference type="SUPFAM" id="SSF48498">
    <property type="entry name" value="Tetracyclin repressor-like, C-terminal domain"/>
    <property type="match status" value="1"/>
</dbReference>
<feature type="DNA-binding region" description="H-T-H motif" evidence="4">
    <location>
        <begin position="37"/>
        <end position="56"/>
    </location>
</feature>
<evidence type="ECO:0000313" key="7">
    <source>
        <dbReference type="Proteomes" id="UP000334380"/>
    </source>
</evidence>
<keyword evidence="3" id="KW-0804">Transcription</keyword>
<keyword evidence="7" id="KW-1185">Reference proteome</keyword>
<gene>
    <name evidence="6" type="primary">acuR_2</name>
    <name evidence="6" type="ORF">PTE31013_03645</name>
</gene>
<sequence length="197" mass="21583">MRFMDHTNTSPTTPTVKEQLLEHAQRFLMTRGYNGFSYRDLAEQVGVKTSSIHYYFPAKENLVLEAIKAYDALINEGLAGIDEALPPAQKLALYARGFGRIAADGHRICLCGMLAADIETLPETVREAVQRFFAYHEGWLGRVLAQGVADGSLRLRSSPDATARALFAGFQGSVMASRLFRAPSRLEDVVASVCGVA</sequence>
<dbReference type="InterPro" id="IPR009057">
    <property type="entry name" value="Homeodomain-like_sf"/>
</dbReference>
<dbReference type="Pfam" id="PF16925">
    <property type="entry name" value="TetR_C_13"/>
    <property type="match status" value="1"/>
</dbReference>
<evidence type="ECO:0000256" key="4">
    <source>
        <dbReference type="PROSITE-ProRule" id="PRU00335"/>
    </source>
</evidence>
<proteinExistence type="predicted"/>
<dbReference type="PROSITE" id="PS50977">
    <property type="entry name" value="HTH_TETR_2"/>
    <property type="match status" value="1"/>
</dbReference>
<evidence type="ECO:0000256" key="1">
    <source>
        <dbReference type="ARBA" id="ARBA00023015"/>
    </source>
</evidence>
<dbReference type="InterPro" id="IPR036271">
    <property type="entry name" value="Tet_transcr_reg_TetR-rel_C_sf"/>
</dbReference>
<dbReference type="PANTHER" id="PTHR47506:SF1">
    <property type="entry name" value="HTH-TYPE TRANSCRIPTIONAL REGULATOR YJDC"/>
    <property type="match status" value="1"/>
</dbReference>
<evidence type="ECO:0000256" key="2">
    <source>
        <dbReference type="ARBA" id="ARBA00023125"/>
    </source>
</evidence>
<keyword evidence="1" id="KW-0805">Transcription regulation</keyword>
<dbReference type="SUPFAM" id="SSF46689">
    <property type="entry name" value="Homeodomain-like"/>
    <property type="match status" value="1"/>
</dbReference>
<dbReference type="Pfam" id="PF00440">
    <property type="entry name" value="TetR_N"/>
    <property type="match status" value="1"/>
</dbReference>
<protein>
    <submittedName>
        <fullName evidence="6">Transcriptional regulator AcuR</fullName>
    </submittedName>
</protein>
<reference evidence="6 7" key="1">
    <citation type="submission" date="2019-08" db="EMBL/GenBank/DDBJ databases">
        <authorList>
            <person name="Peeters C."/>
        </authorList>
    </citation>
    <scope>NUCLEOTIDE SEQUENCE [LARGE SCALE GENOMIC DNA]</scope>
    <source>
        <strain evidence="6 7">LMG 31013</strain>
    </source>
</reference>
<dbReference type="InterPro" id="IPR001647">
    <property type="entry name" value="HTH_TetR"/>
</dbReference>
<accession>A0A5E4X2Y9</accession>
<dbReference type="InterPro" id="IPR011075">
    <property type="entry name" value="TetR_C"/>
</dbReference>
<dbReference type="PRINTS" id="PR00455">
    <property type="entry name" value="HTHTETR"/>
</dbReference>